<organism evidence="1 2">
    <name type="scientific">Symbiodinium necroappetens</name>
    <dbReference type="NCBI Taxonomy" id="1628268"/>
    <lineage>
        <taxon>Eukaryota</taxon>
        <taxon>Sar</taxon>
        <taxon>Alveolata</taxon>
        <taxon>Dinophyceae</taxon>
        <taxon>Suessiales</taxon>
        <taxon>Symbiodiniaceae</taxon>
        <taxon>Symbiodinium</taxon>
    </lineage>
</organism>
<dbReference type="OrthoDB" id="10022521at2759"/>
<evidence type="ECO:0000313" key="2">
    <source>
        <dbReference type="Proteomes" id="UP000601435"/>
    </source>
</evidence>
<gene>
    <name evidence="1" type="ORF">SNEC2469_LOCUS16842</name>
</gene>
<dbReference type="EMBL" id="CAJNJA010027533">
    <property type="protein sequence ID" value="CAE7577915.1"/>
    <property type="molecule type" value="Genomic_DNA"/>
</dbReference>
<accession>A0A812UQZ2</accession>
<evidence type="ECO:0000313" key="1">
    <source>
        <dbReference type="EMBL" id="CAE7577915.1"/>
    </source>
</evidence>
<reference evidence="1" key="1">
    <citation type="submission" date="2021-02" db="EMBL/GenBank/DDBJ databases">
        <authorList>
            <person name="Dougan E. K."/>
            <person name="Rhodes N."/>
            <person name="Thang M."/>
            <person name="Chan C."/>
        </authorList>
    </citation>
    <scope>NUCLEOTIDE SEQUENCE</scope>
</reference>
<dbReference type="AlphaFoldDB" id="A0A812UQZ2"/>
<keyword evidence="2" id="KW-1185">Reference proteome</keyword>
<name>A0A812UQZ2_9DINO</name>
<proteinExistence type="predicted"/>
<comment type="caution">
    <text evidence="1">The sequence shown here is derived from an EMBL/GenBank/DDBJ whole genome shotgun (WGS) entry which is preliminary data.</text>
</comment>
<dbReference type="Proteomes" id="UP000601435">
    <property type="component" value="Unassembled WGS sequence"/>
</dbReference>
<protein>
    <submittedName>
        <fullName evidence="1">Uncharacterized protein</fullName>
    </submittedName>
</protein>
<sequence>MPRDVTCASEAAVTELLLSLKRLNVAAKAWPVGPRKLTASDLLHSLNVAGLVVQEASVSRFIEALTDLGLVEAGEVVADPRRFPWQRTLVALREMRSEVSAEHGRRCVEELLNRAWAQHEFGVAEIAEEVLDWLLQINDARPVGRSQDL</sequence>